<dbReference type="PANTHER" id="PTHR11575">
    <property type="entry name" value="5'-NUCLEOTIDASE-RELATED"/>
    <property type="match status" value="1"/>
</dbReference>
<dbReference type="Pfam" id="PF00149">
    <property type="entry name" value="Metallophos"/>
    <property type="match status" value="1"/>
</dbReference>
<comment type="caution">
    <text evidence="4">The sequence shown here is derived from an EMBL/GenBank/DDBJ whole genome shotgun (WGS) entry which is preliminary data.</text>
</comment>
<evidence type="ECO:0000256" key="2">
    <source>
        <dbReference type="ARBA" id="ARBA00012643"/>
    </source>
</evidence>
<dbReference type="Gene3D" id="3.60.21.10">
    <property type="match status" value="1"/>
</dbReference>
<reference evidence="4 5" key="1">
    <citation type="journal article" date="2023" name="Nucleic Acids Res.">
        <title>The hologenome of Daphnia magna reveals possible DNA methylation and microbiome-mediated evolution of the host genome.</title>
        <authorList>
            <person name="Chaturvedi A."/>
            <person name="Li X."/>
            <person name="Dhandapani V."/>
            <person name="Marshall H."/>
            <person name="Kissane S."/>
            <person name="Cuenca-Cambronero M."/>
            <person name="Asole G."/>
            <person name="Calvet F."/>
            <person name="Ruiz-Romero M."/>
            <person name="Marangio P."/>
            <person name="Guigo R."/>
            <person name="Rago D."/>
            <person name="Mirbahai L."/>
            <person name="Eastwood N."/>
            <person name="Colbourne J.K."/>
            <person name="Zhou J."/>
            <person name="Mallon E."/>
            <person name="Orsini L."/>
        </authorList>
    </citation>
    <scope>NUCLEOTIDE SEQUENCE [LARGE SCALE GENOMIC DNA]</scope>
    <source>
        <strain evidence="4">LRV0_1</strain>
    </source>
</reference>
<name>A0ABQ9Z059_9CRUS</name>
<sequence>MQQCYWVWRRSTDLPRLPKARRQLVATPIPSLASASFNLTMLHTNDIHCRFEEANKIGGACKQRDSEDGNCFGGYARLVHRARKIREQHPDTIFLNGGDFFQGTI</sequence>
<dbReference type="InterPro" id="IPR004843">
    <property type="entry name" value="Calcineurin-like_PHP"/>
</dbReference>
<dbReference type="SUPFAM" id="SSF56300">
    <property type="entry name" value="Metallo-dependent phosphatases"/>
    <property type="match status" value="1"/>
</dbReference>
<dbReference type="InterPro" id="IPR006179">
    <property type="entry name" value="5_nucleotidase/apyrase"/>
</dbReference>
<dbReference type="Proteomes" id="UP001234178">
    <property type="component" value="Unassembled WGS sequence"/>
</dbReference>
<dbReference type="EC" id="3.1.3.5" evidence="2"/>
<dbReference type="PANTHER" id="PTHR11575:SF24">
    <property type="entry name" value="5'-NUCLEOTIDASE"/>
    <property type="match status" value="1"/>
</dbReference>
<evidence type="ECO:0000256" key="1">
    <source>
        <dbReference type="ARBA" id="ARBA00000815"/>
    </source>
</evidence>
<evidence type="ECO:0000313" key="5">
    <source>
        <dbReference type="Proteomes" id="UP001234178"/>
    </source>
</evidence>
<comment type="catalytic activity">
    <reaction evidence="1">
        <text>a ribonucleoside 5'-phosphate + H2O = a ribonucleoside + phosphate</text>
        <dbReference type="Rhea" id="RHEA:12484"/>
        <dbReference type="ChEBI" id="CHEBI:15377"/>
        <dbReference type="ChEBI" id="CHEBI:18254"/>
        <dbReference type="ChEBI" id="CHEBI:43474"/>
        <dbReference type="ChEBI" id="CHEBI:58043"/>
        <dbReference type="EC" id="3.1.3.5"/>
    </reaction>
</comment>
<evidence type="ECO:0000259" key="3">
    <source>
        <dbReference type="Pfam" id="PF00149"/>
    </source>
</evidence>
<gene>
    <name evidence="4" type="ORF">OUZ56_011376</name>
</gene>
<protein>
    <recommendedName>
        <fullName evidence="2">5'-nucleotidase</fullName>
        <ecNumber evidence="2">3.1.3.5</ecNumber>
    </recommendedName>
</protein>
<accession>A0ABQ9Z059</accession>
<evidence type="ECO:0000313" key="4">
    <source>
        <dbReference type="EMBL" id="KAK4006221.1"/>
    </source>
</evidence>
<feature type="domain" description="Calcineurin-like phosphoesterase" evidence="3">
    <location>
        <begin position="40"/>
        <end position="103"/>
    </location>
</feature>
<organism evidence="4 5">
    <name type="scientific">Daphnia magna</name>
    <dbReference type="NCBI Taxonomy" id="35525"/>
    <lineage>
        <taxon>Eukaryota</taxon>
        <taxon>Metazoa</taxon>
        <taxon>Ecdysozoa</taxon>
        <taxon>Arthropoda</taxon>
        <taxon>Crustacea</taxon>
        <taxon>Branchiopoda</taxon>
        <taxon>Diplostraca</taxon>
        <taxon>Cladocera</taxon>
        <taxon>Anomopoda</taxon>
        <taxon>Daphniidae</taxon>
        <taxon>Daphnia</taxon>
    </lineage>
</organism>
<dbReference type="InterPro" id="IPR029052">
    <property type="entry name" value="Metallo-depent_PP-like"/>
</dbReference>
<dbReference type="EMBL" id="JAOYFB010000002">
    <property type="protein sequence ID" value="KAK4006221.1"/>
    <property type="molecule type" value="Genomic_DNA"/>
</dbReference>
<keyword evidence="5" id="KW-1185">Reference proteome</keyword>
<proteinExistence type="predicted"/>